<dbReference type="InterPro" id="IPR050557">
    <property type="entry name" value="RTX_toxin/Mannuronan_C5-epim"/>
</dbReference>
<evidence type="ECO:0000313" key="5">
    <source>
        <dbReference type="Proteomes" id="UP000325684"/>
    </source>
</evidence>
<feature type="compositionally biased region" description="Low complexity" evidence="3">
    <location>
        <begin position="254"/>
        <end position="265"/>
    </location>
</feature>
<dbReference type="PANTHER" id="PTHR38340">
    <property type="entry name" value="S-LAYER PROTEIN"/>
    <property type="match status" value="1"/>
</dbReference>
<evidence type="ECO:0000256" key="1">
    <source>
        <dbReference type="ARBA" id="ARBA00004613"/>
    </source>
</evidence>
<protein>
    <submittedName>
        <fullName evidence="4">Calcium-binding protein</fullName>
    </submittedName>
</protein>
<accession>A0A5N3P9E6</accession>
<dbReference type="InterPro" id="IPR018511">
    <property type="entry name" value="Hemolysin-typ_Ca-bd_CS"/>
</dbReference>
<comment type="subcellular location">
    <subcellularLocation>
        <location evidence="1">Secreted</location>
    </subcellularLocation>
</comment>
<feature type="region of interest" description="Disordered" evidence="3">
    <location>
        <begin position="232"/>
        <end position="309"/>
    </location>
</feature>
<dbReference type="GO" id="GO:0005576">
    <property type="term" value="C:extracellular region"/>
    <property type="evidence" value="ECO:0007669"/>
    <property type="project" value="UniProtKB-SubCell"/>
</dbReference>
<dbReference type="OrthoDB" id="7980335at2"/>
<dbReference type="Pfam" id="PF00353">
    <property type="entry name" value="HemolysinCabind"/>
    <property type="match status" value="6"/>
</dbReference>
<gene>
    <name evidence="4" type="ORF">FEZ63_13400</name>
</gene>
<dbReference type="PANTHER" id="PTHR38340:SF1">
    <property type="entry name" value="S-LAYER PROTEIN"/>
    <property type="match status" value="1"/>
</dbReference>
<feature type="compositionally biased region" description="Basic and acidic residues" evidence="3">
    <location>
        <begin position="235"/>
        <end position="245"/>
    </location>
</feature>
<dbReference type="PROSITE" id="PS00330">
    <property type="entry name" value="HEMOLYSIN_CALCIUM"/>
    <property type="match status" value="5"/>
</dbReference>
<dbReference type="AlphaFoldDB" id="A0A5N3P9E6"/>
<evidence type="ECO:0000313" key="4">
    <source>
        <dbReference type="EMBL" id="KAB0266362.1"/>
    </source>
</evidence>
<dbReference type="InterPro" id="IPR011049">
    <property type="entry name" value="Serralysin-like_metalloprot_C"/>
</dbReference>
<dbReference type="InterPro" id="IPR001343">
    <property type="entry name" value="Hemolysn_Ca-bd"/>
</dbReference>
<reference evidence="4 5" key="1">
    <citation type="journal article" date="2019" name="Microorganisms">
        <title>Genome Insights into the Novel Species Microvirga brassicacearum, a Rapeseed Endophyte with Biotechnological Potential.</title>
        <authorList>
            <person name="Jimenez-Gomez A."/>
            <person name="Saati-Santamaria Z."/>
            <person name="Igual J.M."/>
            <person name="Rivas R."/>
            <person name="Mateos P.F."/>
            <person name="Garcia-Fraile P."/>
        </authorList>
    </citation>
    <scope>NUCLEOTIDE SEQUENCE [LARGE SCALE GENOMIC DNA]</scope>
    <source>
        <strain evidence="4 5">CDVBN77</strain>
    </source>
</reference>
<keyword evidence="2" id="KW-0964">Secreted</keyword>
<dbReference type="RefSeq" id="WP_150945244.1">
    <property type="nucleotide sequence ID" value="NZ_VCMV01000021.1"/>
</dbReference>
<sequence length="594" mass="60548">MATITFNANVDPNNAFLSIPTEIDSVAATSSTVFEVGDQRFTLLRLEGTGFTYSAPGVPSAGTLTGFSLLQGGMTTVTVTGLPSLLALPQAEALRLAGAPGALLRYLLAGNDVAVGGVGDQVIISEGGNDTLDGGVGADYIIAGDGDDLVISGLGQGPRGGAAERLIGGDGTDRLVIDRSDQALAFMFDIMVDDVTAMLDGTRLSGFEQMEFRSGPGSDQLAGGRLADFISAGDGSDRVSGRDGNDTLSGGSGADNIDGGAGDDAITGDEGVDALDGGGGSDTIDGGAQADNLSGGDGDDALSGGVDADNVDGGSGNDLLYGGAGADNVNGGSENDLVTGDDGIDILDGGGGNDTIDGGMQSDNIFGGDGDDILIGGLGTDYIEGGFGNDVLDGGAGPDVLSGGLGNDRYWVNSAGDTLSEATREGYDSVYTFTHYSLTPTAAIELLCTADPKGKAAIQLKGNNFANFIQGNAGANIINGLGGADKLKGGRGRDVFVFDTNLSKRAVDKIIDFKVKDDSFRLDRDIFKKLEGDKFLDKNIFYIGPSAVGADDRIIYNPKTGGLYYDEDGTGSMRAILFAKLKKNLKLTEADFYI</sequence>
<proteinExistence type="predicted"/>
<dbReference type="Gene3D" id="2.150.10.10">
    <property type="entry name" value="Serralysin-like metalloprotease, C-terminal"/>
    <property type="match status" value="6"/>
</dbReference>
<organism evidence="4 5">
    <name type="scientific">Microvirga brassicacearum</name>
    <dbReference type="NCBI Taxonomy" id="2580413"/>
    <lineage>
        <taxon>Bacteria</taxon>
        <taxon>Pseudomonadati</taxon>
        <taxon>Pseudomonadota</taxon>
        <taxon>Alphaproteobacteria</taxon>
        <taxon>Hyphomicrobiales</taxon>
        <taxon>Methylobacteriaceae</taxon>
        <taxon>Microvirga</taxon>
    </lineage>
</organism>
<dbReference type="SUPFAM" id="SSF51120">
    <property type="entry name" value="beta-Roll"/>
    <property type="match status" value="4"/>
</dbReference>
<name>A0A5N3P9E6_9HYPH</name>
<evidence type="ECO:0000256" key="2">
    <source>
        <dbReference type="ARBA" id="ARBA00022525"/>
    </source>
</evidence>
<dbReference type="GO" id="GO:0005509">
    <property type="term" value="F:calcium ion binding"/>
    <property type="evidence" value="ECO:0007669"/>
    <property type="project" value="InterPro"/>
</dbReference>
<dbReference type="EMBL" id="VCMV01000021">
    <property type="protein sequence ID" value="KAB0266362.1"/>
    <property type="molecule type" value="Genomic_DNA"/>
</dbReference>
<dbReference type="Proteomes" id="UP000325684">
    <property type="component" value="Unassembled WGS sequence"/>
</dbReference>
<evidence type="ECO:0000256" key="3">
    <source>
        <dbReference type="SAM" id="MobiDB-lite"/>
    </source>
</evidence>
<keyword evidence="5" id="KW-1185">Reference proteome</keyword>
<comment type="caution">
    <text evidence="4">The sequence shown here is derived from an EMBL/GenBank/DDBJ whole genome shotgun (WGS) entry which is preliminary data.</text>
</comment>
<dbReference type="PRINTS" id="PR00313">
    <property type="entry name" value="CABNDNGRPT"/>
</dbReference>